<protein>
    <recommendedName>
        <fullName evidence="4">BHLH domain-containing protein</fullName>
    </recommendedName>
</protein>
<feature type="compositionally biased region" description="Basic and acidic residues" evidence="1">
    <location>
        <begin position="1"/>
        <end position="10"/>
    </location>
</feature>
<evidence type="ECO:0000313" key="2">
    <source>
        <dbReference type="EMBL" id="GIY41061.1"/>
    </source>
</evidence>
<reference evidence="2 3" key="1">
    <citation type="submission" date="2021-06" db="EMBL/GenBank/DDBJ databases">
        <title>Caerostris extrusa draft genome.</title>
        <authorList>
            <person name="Kono N."/>
            <person name="Arakawa K."/>
        </authorList>
    </citation>
    <scope>NUCLEOTIDE SEQUENCE [LARGE SCALE GENOMIC DNA]</scope>
</reference>
<dbReference type="Proteomes" id="UP001054945">
    <property type="component" value="Unassembled WGS sequence"/>
</dbReference>
<organism evidence="2 3">
    <name type="scientific">Caerostris extrusa</name>
    <name type="common">Bark spider</name>
    <name type="synonym">Caerostris bankana</name>
    <dbReference type="NCBI Taxonomy" id="172846"/>
    <lineage>
        <taxon>Eukaryota</taxon>
        <taxon>Metazoa</taxon>
        <taxon>Ecdysozoa</taxon>
        <taxon>Arthropoda</taxon>
        <taxon>Chelicerata</taxon>
        <taxon>Arachnida</taxon>
        <taxon>Araneae</taxon>
        <taxon>Araneomorphae</taxon>
        <taxon>Entelegynae</taxon>
        <taxon>Araneoidea</taxon>
        <taxon>Araneidae</taxon>
        <taxon>Caerostris</taxon>
    </lineage>
</organism>
<sequence>VRVPPKDGQTKESNPSKRHRERLNAELDTLASLLPFEQKSVLSQIRQTVHSQTQRQLPAD</sequence>
<feature type="region of interest" description="Disordered" evidence="1">
    <location>
        <begin position="1"/>
        <end position="20"/>
    </location>
</feature>
<evidence type="ECO:0000313" key="3">
    <source>
        <dbReference type="Proteomes" id="UP001054945"/>
    </source>
</evidence>
<gene>
    <name evidence="2" type="ORF">CEXT_420391</name>
</gene>
<feature type="non-terminal residue" evidence="2">
    <location>
        <position position="1"/>
    </location>
</feature>
<accession>A0AAV4T6I6</accession>
<evidence type="ECO:0000256" key="1">
    <source>
        <dbReference type="SAM" id="MobiDB-lite"/>
    </source>
</evidence>
<keyword evidence="3" id="KW-1185">Reference proteome</keyword>
<comment type="caution">
    <text evidence="2">The sequence shown here is derived from an EMBL/GenBank/DDBJ whole genome shotgun (WGS) entry which is preliminary data.</text>
</comment>
<name>A0AAV4T6I6_CAEEX</name>
<evidence type="ECO:0008006" key="4">
    <source>
        <dbReference type="Google" id="ProtNLM"/>
    </source>
</evidence>
<proteinExistence type="predicted"/>
<dbReference type="AlphaFoldDB" id="A0AAV4T6I6"/>
<dbReference type="EMBL" id="BPLR01010692">
    <property type="protein sequence ID" value="GIY41061.1"/>
    <property type="molecule type" value="Genomic_DNA"/>
</dbReference>